<name>A0A8B8GM72_9HEMI</name>
<feature type="region of interest" description="Disordered" evidence="1">
    <location>
        <begin position="1"/>
        <end position="76"/>
    </location>
</feature>
<evidence type="ECO:0000256" key="1">
    <source>
        <dbReference type="SAM" id="MobiDB-lite"/>
    </source>
</evidence>
<proteinExistence type="predicted"/>
<dbReference type="Proteomes" id="UP000694846">
    <property type="component" value="Unplaced"/>
</dbReference>
<evidence type="ECO:0000313" key="3">
    <source>
        <dbReference type="RefSeq" id="XP_025424354.1"/>
    </source>
</evidence>
<gene>
    <name evidence="3" type="primary">LOC112693479</name>
</gene>
<feature type="compositionally biased region" description="Basic and acidic residues" evidence="1">
    <location>
        <begin position="231"/>
        <end position="254"/>
    </location>
</feature>
<dbReference type="RefSeq" id="XP_025424354.1">
    <property type="nucleotide sequence ID" value="XM_025568569.1"/>
</dbReference>
<accession>A0A8B8GM72</accession>
<dbReference type="AlphaFoldDB" id="A0A8B8GM72"/>
<sequence>MRRPSEPSRTHRMKYNCMDVPTREADQSSDSSDEEGPWTETNRYSGDGSEMDDSDSCDDNRPESRSEPSPSMQQHAETGYASIALRNENRTRSLSPHPFSARPNQPNDGMVDVMLSYLMERHSLMSDEFYDPENAFDHEPEFRPIDHRPLNLADALLQPITVIVTILSSILRDRRMDADGQSDEEGARLCTVEEELGDGQQQEQEQDQDVVRTGEQIVEMTVPSSTGGDDADAREQRSTSNDDKDEGRPEARRD</sequence>
<keyword evidence="2" id="KW-1185">Reference proteome</keyword>
<dbReference type="GeneID" id="112693479"/>
<feature type="region of interest" description="Disordered" evidence="1">
    <location>
        <begin position="195"/>
        <end position="254"/>
    </location>
</feature>
<organism evidence="2 3">
    <name type="scientific">Sipha flava</name>
    <name type="common">yellow sugarcane aphid</name>
    <dbReference type="NCBI Taxonomy" id="143950"/>
    <lineage>
        <taxon>Eukaryota</taxon>
        <taxon>Metazoa</taxon>
        <taxon>Ecdysozoa</taxon>
        <taxon>Arthropoda</taxon>
        <taxon>Hexapoda</taxon>
        <taxon>Insecta</taxon>
        <taxon>Pterygota</taxon>
        <taxon>Neoptera</taxon>
        <taxon>Paraneoptera</taxon>
        <taxon>Hemiptera</taxon>
        <taxon>Sternorrhyncha</taxon>
        <taxon>Aphidomorpha</taxon>
        <taxon>Aphidoidea</taxon>
        <taxon>Aphididae</taxon>
        <taxon>Sipha</taxon>
    </lineage>
</organism>
<evidence type="ECO:0000313" key="2">
    <source>
        <dbReference type="Proteomes" id="UP000694846"/>
    </source>
</evidence>
<protein>
    <submittedName>
        <fullName evidence="3">Uncharacterized protein LOC112693479 isoform X1</fullName>
    </submittedName>
</protein>
<reference evidence="3" key="1">
    <citation type="submission" date="2025-08" db="UniProtKB">
        <authorList>
            <consortium name="RefSeq"/>
        </authorList>
    </citation>
    <scope>IDENTIFICATION</scope>
    <source>
        <tissue evidence="3">Whole body</tissue>
    </source>
</reference>